<reference evidence="1" key="1">
    <citation type="submission" date="2023-04" db="EMBL/GenBank/DDBJ databases">
        <title>A chromosome-level genome assembly of the parasitoid wasp Eretmocerus hayati.</title>
        <authorList>
            <person name="Zhong Y."/>
            <person name="Liu S."/>
            <person name="Liu Y."/>
        </authorList>
    </citation>
    <scope>NUCLEOTIDE SEQUENCE</scope>
    <source>
        <strain evidence="1">ZJU_SS_LIU_2023</strain>
    </source>
</reference>
<organism evidence="1 2">
    <name type="scientific">Eretmocerus hayati</name>
    <dbReference type="NCBI Taxonomy" id="131215"/>
    <lineage>
        <taxon>Eukaryota</taxon>
        <taxon>Metazoa</taxon>
        <taxon>Ecdysozoa</taxon>
        <taxon>Arthropoda</taxon>
        <taxon>Hexapoda</taxon>
        <taxon>Insecta</taxon>
        <taxon>Pterygota</taxon>
        <taxon>Neoptera</taxon>
        <taxon>Endopterygota</taxon>
        <taxon>Hymenoptera</taxon>
        <taxon>Apocrita</taxon>
        <taxon>Proctotrupomorpha</taxon>
        <taxon>Chalcidoidea</taxon>
        <taxon>Aphelinidae</taxon>
        <taxon>Aphelininae</taxon>
        <taxon>Eretmocerus</taxon>
    </lineage>
</organism>
<comment type="caution">
    <text evidence="1">The sequence shown here is derived from an EMBL/GenBank/DDBJ whole genome shotgun (WGS) entry which is preliminary data.</text>
</comment>
<name>A0ACC2PQF0_9HYME</name>
<protein>
    <submittedName>
        <fullName evidence="1">Uncharacterized protein</fullName>
    </submittedName>
</protein>
<gene>
    <name evidence="1" type="ORF">QAD02_020824</name>
</gene>
<accession>A0ACC2PQF0</accession>
<keyword evidence="2" id="KW-1185">Reference proteome</keyword>
<proteinExistence type="predicted"/>
<evidence type="ECO:0000313" key="1">
    <source>
        <dbReference type="EMBL" id="KAJ8685031.1"/>
    </source>
</evidence>
<dbReference type="EMBL" id="CM056741">
    <property type="protein sequence ID" value="KAJ8685031.1"/>
    <property type="molecule type" value="Genomic_DNA"/>
</dbReference>
<evidence type="ECO:0000313" key="2">
    <source>
        <dbReference type="Proteomes" id="UP001239111"/>
    </source>
</evidence>
<sequence>MVITDIRDFAKYIEEHKHQMDYLVAASIGTKQSKLSFKVIEVDGHEHVIIHDEVLVFTLRDATTWYIDATFAILPKIKGVKQFLTIMFGTYGKALPVFYVIMTGRKTKDYNKILKGILGIFPSLKPKFIMTDYEKGLRKSLRGIFKGVRLLGCWFHFCQALFRQALKKEAAIEKNKKCNGEKHMVLKRLMALARLPHLLIGDAYTYIVEDCRREFGTYFDSLITYFNDEWMKIVGAKGFSVYRSRETTNNYMETYHARMTDEIGKYPPSNKFVRKIIERNQFTWLQVETLRGGRCPSNPTIDRQAKIQKYVEELEDGILTPNQFVWKCAQVDTIQDVIDSDDDDASDGGYSDGESSDGAEYLKNDMQEGENDETPELPRPLRGEVQGAVCEEAVADFVPQDMYEESNNCHDPESIGSNHLDSPTRTAVIFLVLNHSLSGFNNESPEISIPHQSPVLLNCDELEERVVPSVPTQGPAEEVFLADAMADINSSSVIFILSITVSRQESEQQLSFLSSYTDEKWSENKSAVSFPVHAVQFFRNI</sequence>
<dbReference type="Proteomes" id="UP001239111">
    <property type="component" value="Chromosome 1"/>
</dbReference>